<evidence type="ECO:0000259" key="2">
    <source>
        <dbReference type="Pfam" id="PF03625"/>
    </source>
</evidence>
<keyword evidence="1" id="KW-0732">Signal</keyword>
<dbReference type="InterPro" id="IPR035923">
    <property type="entry name" value="TT1751-like_sf"/>
</dbReference>
<sequence length="175" mass="19508">MSRVKHLKTLLLVPLLLLAWSAQAVASEVQTRGGAFYLYLSPAVEFSEVLERLYTEIEAQSWEVLRVQDIDDGLREHYGIDIQNKVIYACRSKYLAEAIKENPNVTLLVPCRIAIYRVDYAGRAAGAGAEGGKIVIGVANPMHEADLLGIEERETIKIVADELRGMLEGVAEFYR</sequence>
<feature type="signal peptide" evidence="1">
    <location>
        <begin position="1"/>
        <end position="26"/>
    </location>
</feature>
<accession>L0DYF6</accession>
<feature type="chain" id="PRO_5003940518" description="DUF302 domain-containing protein" evidence="1">
    <location>
        <begin position="27"/>
        <end position="175"/>
    </location>
</feature>
<feature type="domain" description="DUF302" evidence="2">
    <location>
        <begin position="69"/>
        <end position="119"/>
    </location>
</feature>
<keyword evidence="4" id="KW-1185">Reference proteome</keyword>
<dbReference type="RefSeq" id="WP_015259160.1">
    <property type="nucleotide sequence ID" value="NC_019902.2"/>
</dbReference>
<dbReference type="SUPFAM" id="SSF103247">
    <property type="entry name" value="TT1751-like"/>
    <property type="match status" value="1"/>
</dbReference>
<dbReference type="Gene3D" id="3.30.310.70">
    <property type="entry name" value="TT1751-like domain"/>
    <property type="match status" value="1"/>
</dbReference>
<dbReference type="Proteomes" id="UP000010809">
    <property type="component" value="Chromosome"/>
</dbReference>
<dbReference type="KEGG" id="tni:TVNIR_2399"/>
<dbReference type="OrthoDB" id="5800958at2"/>
<evidence type="ECO:0000256" key="1">
    <source>
        <dbReference type="SAM" id="SignalP"/>
    </source>
</evidence>
<evidence type="ECO:0000313" key="4">
    <source>
        <dbReference type="Proteomes" id="UP000010809"/>
    </source>
</evidence>
<gene>
    <name evidence="3" type="ordered locus">TVNIR_2399</name>
</gene>
<dbReference type="AlphaFoldDB" id="L0DYF6"/>
<dbReference type="CDD" id="cd14797">
    <property type="entry name" value="DUF302"/>
    <property type="match status" value="1"/>
</dbReference>
<dbReference type="EMBL" id="CP003989">
    <property type="protein sequence ID" value="AGA34042.1"/>
    <property type="molecule type" value="Genomic_DNA"/>
</dbReference>
<evidence type="ECO:0000313" key="3">
    <source>
        <dbReference type="EMBL" id="AGA34042.1"/>
    </source>
</evidence>
<organism evidence="3 4">
    <name type="scientific">Thioalkalivibrio nitratireducens (strain DSM 14787 / UNIQEM 213 / ALEN2)</name>
    <dbReference type="NCBI Taxonomy" id="1255043"/>
    <lineage>
        <taxon>Bacteria</taxon>
        <taxon>Pseudomonadati</taxon>
        <taxon>Pseudomonadota</taxon>
        <taxon>Gammaproteobacteria</taxon>
        <taxon>Chromatiales</taxon>
        <taxon>Ectothiorhodospiraceae</taxon>
        <taxon>Thioalkalivibrio</taxon>
    </lineage>
</organism>
<dbReference type="InterPro" id="IPR005180">
    <property type="entry name" value="DUF302"/>
</dbReference>
<proteinExistence type="predicted"/>
<dbReference type="Pfam" id="PF03625">
    <property type="entry name" value="DUF302"/>
    <property type="match status" value="1"/>
</dbReference>
<dbReference type="PATRIC" id="fig|1255043.3.peg.2421"/>
<dbReference type="HOGENOM" id="CLU_1834138_0_0_6"/>
<protein>
    <recommendedName>
        <fullName evidence="2">DUF302 domain-containing protein</fullName>
    </recommendedName>
</protein>
<dbReference type="eggNOG" id="COG3439">
    <property type="taxonomic scope" value="Bacteria"/>
</dbReference>
<name>L0DYF6_THIND</name>
<reference evidence="3" key="1">
    <citation type="submission" date="2015-12" db="EMBL/GenBank/DDBJ databases">
        <authorList>
            <person name="Tikhonova T.V."/>
            <person name="Pavlov A.R."/>
            <person name="Beletsky A.V."/>
            <person name="Mardanov A.V."/>
            <person name="Sorokin D.Y."/>
            <person name="Ravin N.V."/>
            <person name="Popov V.O."/>
        </authorList>
    </citation>
    <scope>NUCLEOTIDE SEQUENCE</scope>
    <source>
        <strain evidence="3">DSM 14787</strain>
    </source>
</reference>